<reference evidence="7 8" key="1">
    <citation type="submission" date="2021-07" db="EMBL/GenBank/DDBJ databases">
        <authorList>
            <person name="So Y."/>
        </authorList>
    </citation>
    <scope>NUCLEOTIDE SEQUENCE [LARGE SCALE GENOMIC DNA]</scope>
    <source>
        <strain evidence="7 8">HJA6</strain>
    </source>
</reference>
<evidence type="ECO:0000256" key="5">
    <source>
        <dbReference type="SAM" id="Phobius"/>
    </source>
</evidence>
<dbReference type="InterPro" id="IPR011701">
    <property type="entry name" value="MFS"/>
</dbReference>
<name>A0ABS7A8Y8_9PROT</name>
<dbReference type="PROSITE" id="PS50850">
    <property type="entry name" value="MFS"/>
    <property type="match status" value="1"/>
</dbReference>
<feature type="transmembrane region" description="Helical" evidence="5">
    <location>
        <begin position="313"/>
        <end position="335"/>
    </location>
</feature>
<evidence type="ECO:0000256" key="1">
    <source>
        <dbReference type="ARBA" id="ARBA00004141"/>
    </source>
</evidence>
<dbReference type="EMBL" id="JAHYBZ010000004">
    <property type="protein sequence ID" value="MBW6398772.1"/>
    <property type="molecule type" value="Genomic_DNA"/>
</dbReference>
<feature type="transmembrane region" description="Helical" evidence="5">
    <location>
        <begin position="16"/>
        <end position="38"/>
    </location>
</feature>
<accession>A0ABS7A8Y8</accession>
<feature type="transmembrane region" description="Helical" evidence="5">
    <location>
        <begin position="111"/>
        <end position="132"/>
    </location>
</feature>
<organism evidence="7 8">
    <name type="scientific">Roseomonas alba</name>
    <dbReference type="NCBI Taxonomy" id="2846776"/>
    <lineage>
        <taxon>Bacteria</taxon>
        <taxon>Pseudomonadati</taxon>
        <taxon>Pseudomonadota</taxon>
        <taxon>Alphaproteobacteria</taxon>
        <taxon>Acetobacterales</taxon>
        <taxon>Roseomonadaceae</taxon>
        <taxon>Roseomonas</taxon>
    </lineage>
</organism>
<keyword evidence="8" id="KW-1185">Reference proteome</keyword>
<dbReference type="SUPFAM" id="SSF103473">
    <property type="entry name" value="MFS general substrate transporter"/>
    <property type="match status" value="1"/>
</dbReference>
<dbReference type="Pfam" id="PF07690">
    <property type="entry name" value="MFS_1"/>
    <property type="match status" value="1"/>
</dbReference>
<feature type="transmembrane region" description="Helical" evidence="5">
    <location>
        <begin position="50"/>
        <end position="70"/>
    </location>
</feature>
<feature type="transmembrane region" description="Helical" evidence="5">
    <location>
        <begin position="257"/>
        <end position="276"/>
    </location>
</feature>
<dbReference type="PANTHER" id="PTHR23546">
    <property type="entry name" value="TRANSPORT PROTEIN"/>
    <property type="match status" value="1"/>
</dbReference>
<evidence type="ECO:0000256" key="3">
    <source>
        <dbReference type="ARBA" id="ARBA00022989"/>
    </source>
</evidence>
<dbReference type="InterPro" id="IPR001958">
    <property type="entry name" value="Tet-R_TetA/multi-R_MdtG-like"/>
</dbReference>
<comment type="subcellular location">
    <subcellularLocation>
        <location evidence="1">Membrane</location>
        <topology evidence="1">Multi-pass membrane protein</topology>
    </subcellularLocation>
</comment>
<dbReference type="InterPro" id="IPR020846">
    <property type="entry name" value="MFS_dom"/>
</dbReference>
<comment type="caution">
    <text evidence="7">The sequence shown here is derived from an EMBL/GenBank/DDBJ whole genome shotgun (WGS) entry which is preliminary data.</text>
</comment>
<gene>
    <name evidence="7" type="ORF">KPL78_12985</name>
</gene>
<dbReference type="RefSeq" id="WP_219763379.1">
    <property type="nucleotide sequence ID" value="NZ_JAHYBZ010000004.1"/>
</dbReference>
<keyword evidence="4 5" id="KW-0472">Membrane</keyword>
<dbReference type="PRINTS" id="PR01035">
    <property type="entry name" value="TCRTETA"/>
</dbReference>
<dbReference type="Proteomes" id="UP001196565">
    <property type="component" value="Unassembled WGS sequence"/>
</dbReference>
<feature type="transmembrane region" description="Helical" evidence="5">
    <location>
        <begin position="288"/>
        <end position="307"/>
    </location>
</feature>
<keyword evidence="2 5" id="KW-0812">Transmembrane</keyword>
<feature type="transmembrane region" description="Helical" evidence="5">
    <location>
        <begin position="377"/>
        <end position="396"/>
    </location>
</feature>
<feature type="transmembrane region" description="Helical" evidence="5">
    <location>
        <begin position="82"/>
        <end position="105"/>
    </location>
</feature>
<dbReference type="PANTHER" id="PTHR23546:SF1">
    <property type="entry name" value="MEMBRANE PROTEIN"/>
    <property type="match status" value="1"/>
</dbReference>
<evidence type="ECO:0000256" key="2">
    <source>
        <dbReference type="ARBA" id="ARBA00022692"/>
    </source>
</evidence>
<protein>
    <submittedName>
        <fullName evidence="7">MFS transporter</fullName>
    </submittedName>
</protein>
<proteinExistence type="predicted"/>
<evidence type="ECO:0000313" key="8">
    <source>
        <dbReference type="Proteomes" id="UP001196565"/>
    </source>
</evidence>
<sequence>MAKVGTEADPAPRDGLLFTLMVAVFSGSMAMMAFVALIGPIARVTGLQPWQAGFAVAASGVMWMVSARPWGLASDRLGRRPVLIAGAVGFALAYWALCLFVDALLRWQVPVLVAFLGLTIGRALVGGAYAAIPAASGALIADRVEPARRASAMAALGTGSGAGLVAGPALAALLVPYGLSLPLVATAILPLIALAALWWKVPATPPKPMPQRHRLALTDARLRHPLAIAFTAMFSVSIAQVSIGFYAMDRLGLSPEAAAQAAGTALMLVGVALVLSQTVAARRPIAPARMVQLGALVAGIGFGAVMLADRSWILSACYFVAALGMGWVFPGFAALTANAVGPAEQGGAAGAAGAAQGLGMVVGPLAGTLLYALAPGLPYLLAGLLLLGVSASLWWVPRRVARGAAP</sequence>
<evidence type="ECO:0000313" key="7">
    <source>
        <dbReference type="EMBL" id="MBW6398772.1"/>
    </source>
</evidence>
<dbReference type="Gene3D" id="1.20.1250.20">
    <property type="entry name" value="MFS general substrate transporter like domains"/>
    <property type="match status" value="1"/>
</dbReference>
<keyword evidence="3 5" id="KW-1133">Transmembrane helix</keyword>
<evidence type="ECO:0000256" key="4">
    <source>
        <dbReference type="ARBA" id="ARBA00023136"/>
    </source>
</evidence>
<dbReference type="InterPro" id="IPR036259">
    <property type="entry name" value="MFS_trans_sf"/>
</dbReference>
<feature type="transmembrane region" description="Helical" evidence="5">
    <location>
        <begin position="181"/>
        <end position="201"/>
    </location>
</feature>
<feature type="transmembrane region" description="Helical" evidence="5">
    <location>
        <begin position="222"/>
        <end position="245"/>
    </location>
</feature>
<evidence type="ECO:0000259" key="6">
    <source>
        <dbReference type="PROSITE" id="PS50850"/>
    </source>
</evidence>
<feature type="domain" description="Major facilitator superfamily (MFS) profile" evidence="6">
    <location>
        <begin position="16"/>
        <end position="400"/>
    </location>
</feature>
<feature type="transmembrane region" description="Helical" evidence="5">
    <location>
        <begin position="153"/>
        <end position="175"/>
    </location>
</feature>